<evidence type="ECO:0000256" key="1">
    <source>
        <dbReference type="ARBA" id="ARBA00004141"/>
    </source>
</evidence>
<gene>
    <name evidence="7" type="primary">VvCHDh000310_2</name>
    <name evidence="7" type="ORF">CK203_068009</name>
</gene>
<feature type="transmembrane region" description="Helical" evidence="5">
    <location>
        <begin position="133"/>
        <end position="154"/>
    </location>
</feature>
<feature type="transmembrane region" description="Helical" evidence="5">
    <location>
        <begin position="344"/>
        <end position="365"/>
    </location>
</feature>
<organism evidence="7 8">
    <name type="scientific">Vitis vinifera</name>
    <name type="common">Grape</name>
    <dbReference type="NCBI Taxonomy" id="29760"/>
    <lineage>
        <taxon>Eukaryota</taxon>
        <taxon>Viridiplantae</taxon>
        <taxon>Streptophyta</taxon>
        <taxon>Embryophyta</taxon>
        <taxon>Tracheophyta</taxon>
        <taxon>Spermatophyta</taxon>
        <taxon>Magnoliopsida</taxon>
        <taxon>eudicotyledons</taxon>
        <taxon>Gunneridae</taxon>
        <taxon>Pentapetalae</taxon>
        <taxon>rosids</taxon>
        <taxon>Vitales</taxon>
        <taxon>Vitaceae</taxon>
        <taxon>Viteae</taxon>
        <taxon>Vitis</taxon>
    </lineage>
</organism>
<reference evidence="7 8" key="1">
    <citation type="journal article" date="2018" name="PLoS Genet.">
        <title>Population sequencing reveals clonal diversity and ancestral inbreeding in the grapevine cultivar Chardonnay.</title>
        <authorList>
            <person name="Roach M.J."/>
            <person name="Johnson D.L."/>
            <person name="Bohlmann J."/>
            <person name="van Vuuren H.J."/>
            <person name="Jones S.J."/>
            <person name="Pretorius I.S."/>
            <person name="Schmidt S.A."/>
            <person name="Borneman A.R."/>
        </authorList>
    </citation>
    <scope>NUCLEOTIDE SEQUENCE [LARGE SCALE GENOMIC DNA]</scope>
    <source>
        <strain evidence="8">cv. Chardonnay</strain>
        <tissue evidence="7">Leaf</tissue>
    </source>
</reference>
<keyword evidence="3 5" id="KW-1133">Transmembrane helix</keyword>
<feature type="transmembrane region" description="Helical" evidence="5">
    <location>
        <begin position="543"/>
        <end position="560"/>
    </location>
</feature>
<evidence type="ECO:0000256" key="4">
    <source>
        <dbReference type="ARBA" id="ARBA00023136"/>
    </source>
</evidence>
<dbReference type="InterPro" id="IPR049452">
    <property type="entry name" value="Anoctamin_TM"/>
</dbReference>
<evidence type="ECO:0000313" key="7">
    <source>
        <dbReference type="EMBL" id="RVW51914.1"/>
    </source>
</evidence>
<evidence type="ECO:0000256" key="3">
    <source>
        <dbReference type="ARBA" id="ARBA00022989"/>
    </source>
</evidence>
<sequence>MGKLLNGNKVDRQFWYMEDILRIKVGVMYMSLKPATVAKEPLATAIFLLLGLGVNKRNSAVSLKFDGKEFHWELGESLLKRLEAEGIVKQVFPLHDEIKRKQLLRNWALNWWDFTSQPIDDIYSYFGTKVATYFAFLGMYARWMLFPAALGIMLQLVDLGSSQSMMLPIFFISIILWAVMFFQFWKRKNAALLARWQISYSVVADPGCKVLGLDWSSLQSPVELVKKVGTDRAREKEVFQRAEWFGHMMRFRNDVIIFLTIICLQLPFELAYAHLYEITRPDALKILESVKHFLFMQDNISMRFGLTAIYLLAIQYFTKIGGKISVKLIKHESNESTEYRADSLVYKVFGLYFMQSYIGVFYHILLHRDFKTLRQVLIQRLIVSLVLENLMENSLPLSQIQLQKIWSSKRHEKGSSTGKIQFTSRVEKEYLKPSYSASIGEELEDGLFDDFLELALQFGMIMMFACAFPLAFAFAALNNVTEIRADALKLLAMLKRPVPRAAATIGAWLNIFQFLIIMSICTNCVLLVCLYDVEGKWKIEPGLAAILIMEHVLLLIKFGFSRFVPENMEIYFLTGTRLGKSQPNEECNSRTAHVFKAAFKEHFWRRKDDLGWRKEDRVSADSERLQGALGWH</sequence>
<dbReference type="GO" id="GO:0016020">
    <property type="term" value="C:membrane"/>
    <property type="evidence" value="ECO:0007669"/>
    <property type="project" value="UniProtKB-SubCell"/>
</dbReference>
<evidence type="ECO:0000256" key="2">
    <source>
        <dbReference type="ARBA" id="ARBA00022692"/>
    </source>
</evidence>
<accession>A0A438EW42</accession>
<evidence type="ECO:0000259" key="6">
    <source>
        <dbReference type="Pfam" id="PF04547"/>
    </source>
</evidence>
<evidence type="ECO:0000313" key="8">
    <source>
        <dbReference type="Proteomes" id="UP000288805"/>
    </source>
</evidence>
<feature type="transmembrane region" description="Helical" evidence="5">
    <location>
        <begin position="300"/>
        <end position="318"/>
    </location>
</feature>
<dbReference type="Proteomes" id="UP000288805">
    <property type="component" value="Unassembled WGS sequence"/>
</dbReference>
<comment type="caution">
    <text evidence="7">The sequence shown here is derived from an EMBL/GenBank/DDBJ whole genome shotgun (WGS) entry which is preliminary data.</text>
</comment>
<comment type="subcellular location">
    <subcellularLocation>
        <location evidence="1">Membrane</location>
        <topology evidence="1">Multi-pass membrane protein</topology>
    </subcellularLocation>
</comment>
<protein>
    <submittedName>
        <fullName evidence="7">Anoctamin-like protein</fullName>
    </submittedName>
</protein>
<dbReference type="AlphaFoldDB" id="A0A438EW42"/>
<feature type="transmembrane region" description="Helical" evidence="5">
    <location>
        <begin position="166"/>
        <end position="185"/>
    </location>
</feature>
<keyword evidence="4 5" id="KW-0472">Membrane</keyword>
<dbReference type="PANTHER" id="PTHR12308:SF73">
    <property type="entry name" value="ANOCTAMIN"/>
    <property type="match status" value="1"/>
</dbReference>
<proteinExistence type="predicted"/>
<dbReference type="PANTHER" id="PTHR12308">
    <property type="entry name" value="ANOCTAMIN"/>
    <property type="match status" value="1"/>
</dbReference>
<dbReference type="EMBL" id="QGNW01001176">
    <property type="protein sequence ID" value="RVW51914.1"/>
    <property type="molecule type" value="Genomic_DNA"/>
</dbReference>
<feature type="domain" description="Anoctamin transmembrane" evidence="6">
    <location>
        <begin position="122"/>
        <end position="567"/>
    </location>
</feature>
<dbReference type="InterPro" id="IPR007632">
    <property type="entry name" value="Anoctamin"/>
</dbReference>
<evidence type="ECO:0000256" key="5">
    <source>
        <dbReference type="SAM" id="Phobius"/>
    </source>
</evidence>
<feature type="transmembrane region" description="Helical" evidence="5">
    <location>
        <begin position="501"/>
        <end position="531"/>
    </location>
</feature>
<dbReference type="Pfam" id="PF04547">
    <property type="entry name" value="Anoctamin"/>
    <property type="match status" value="1"/>
</dbReference>
<keyword evidence="2 5" id="KW-0812">Transmembrane</keyword>
<feature type="transmembrane region" description="Helical" evidence="5">
    <location>
        <begin position="454"/>
        <end position="480"/>
    </location>
</feature>
<name>A0A438EW42_VITVI</name>
<feature type="transmembrane region" description="Helical" evidence="5">
    <location>
        <begin position="255"/>
        <end position="275"/>
    </location>
</feature>